<feature type="domain" description="HTH La-type RNA-binding" evidence="4">
    <location>
        <begin position="450"/>
        <end position="542"/>
    </location>
</feature>
<feature type="region of interest" description="Disordered" evidence="3">
    <location>
        <begin position="634"/>
        <end position="656"/>
    </location>
</feature>
<comment type="caution">
    <text evidence="5">The sequence shown here is derived from an EMBL/GenBank/DDBJ whole genome shotgun (WGS) entry which is preliminary data.</text>
</comment>
<dbReference type="PANTHER" id="PTHR22792">
    <property type="entry name" value="LUPUS LA PROTEIN-RELATED"/>
    <property type="match status" value="1"/>
</dbReference>
<dbReference type="SUPFAM" id="SSF46785">
    <property type="entry name" value="Winged helix' DNA-binding domain"/>
    <property type="match status" value="1"/>
</dbReference>
<keyword evidence="1 2" id="KW-0694">RNA-binding</keyword>
<keyword evidence="6" id="KW-1185">Reference proteome</keyword>
<feature type="region of interest" description="Disordered" evidence="3">
    <location>
        <begin position="1"/>
        <end position="132"/>
    </location>
</feature>
<evidence type="ECO:0000313" key="5">
    <source>
        <dbReference type="EMBL" id="KAK7496535.1"/>
    </source>
</evidence>
<feature type="compositionally biased region" description="Low complexity" evidence="3">
    <location>
        <begin position="298"/>
        <end position="310"/>
    </location>
</feature>
<sequence>MAAAVSPSQTNSTDTSAKTDPPPKSYREAVSASKSEANNVTSKSDATQDTEDTKTKSAAQPPKVDKNGQENQSAEKEKDKSTEKEKDKSAEKAGSVTVKKFDNKLYVEAPPPKTNPWKKKNNPPSLPSQPKQLPTDAVRGILTFTVPVIWQLGAILCFSLLRHRYNGMDRLEVGWRVCNFGDDGSAWRARVLTRASVLRHSPLFSPVATVFGWRLRRCTFDTTYHIAVCIETLHPSHHTCPRAEWKVLTQTLLHKSTSLDENWPALSEVTELMKLQQTQNSKKPGVKSSQSTGKAPVSQETSQQQQQSTEVNASQPPAPDRNGFPWISIRPKVVEVSAAGVQVVGIHLRHTAEIPVEPVTIVMISWKRRILGLIQRIGVMIWCHPPVLVEKAQVVAASTTSVVVCGEVVAVEDEAVEVVASMDSQFGGFDDSNLFFADRQLYQALGTIYFNPVGETRNFVKKQIEYYFSPENLEKDIFLRKRMDKQGWIPIVLVAGFPRVKSLTSDMSIIFDALKDSEEVELSGDFMSIRKRKDPELWPLEPSPGEKVLRYTLHADVPEFVPGQKYPMFGAGNTNANNTSSDAASSQDDHQEMRRQTSEDVDRMDLSSYVTPVLSSSAPELIGEWHEVRRRERKAAKEREEREKAAKEAKEERGEKADKELEELDFMFDEELEQLEVGRRNNFTDWSDESDDDFDDSDIDKILIVTQTPPYLRKHPGGDRTGDHQPRAKISAELYKVINDGLMYYEQDLWKDDMQPMEPLPDHKTVNMITKEMYEKITPSSSHLKAKKVPTPPPTQADIARSLPARVPETPGRQVPRTPRTPHGKDTPRFYPVMKDASRPTDPQ</sequence>
<dbReference type="GO" id="GO:0003723">
    <property type="term" value="F:RNA binding"/>
    <property type="evidence" value="ECO:0007669"/>
    <property type="project" value="UniProtKB-UniRule"/>
</dbReference>
<name>A0ABD0LAZ3_9CAEN</name>
<dbReference type="Gene3D" id="1.10.10.10">
    <property type="entry name" value="Winged helix-like DNA-binding domain superfamily/Winged helix DNA-binding domain"/>
    <property type="match status" value="1"/>
</dbReference>
<evidence type="ECO:0000256" key="1">
    <source>
        <dbReference type="ARBA" id="ARBA00022884"/>
    </source>
</evidence>
<dbReference type="Proteomes" id="UP001519460">
    <property type="component" value="Unassembled WGS sequence"/>
</dbReference>
<reference evidence="5 6" key="1">
    <citation type="journal article" date="2023" name="Sci. Data">
        <title>Genome assembly of the Korean intertidal mud-creeper Batillaria attramentaria.</title>
        <authorList>
            <person name="Patra A.K."/>
            <person name="Ho P.T."/>
            <person name="Jun S."/>
            <person name="Lee S.J."/>
            <person name="Kim Y."/>
            <person name="Won Y.J."/>
        </authorList>
    </citation>
    <scope>NUCLEOTIDE SEQUENCE [LARGE SCALE GENOMIC DNA]</scope>
    <source>
        <strain evidence="5">Wonlab-2016</strain>
    </source>
</reference>
<feature type="compositionally biased region" description="Polar residues" evidence="3">
    <location>
        <begin position="32"/>
        <end position="47"/>
    </location>
</feature>
<feature type="region of interest" description="Disordered" evidence="3">
    <location>
        <begin position="571"/>
        <end position="602"/>
    </location>
</feature>
<feature type="non-terminal residue" evidence="5">
    <location>
        <position position="844"/>
    </location>
</feature>
<feature type="compositionally biased region" description="Polar residues" evidence="3">
    <location>
        <begin position="1"/>
        <end position="18"/>
    </location>
</feature>
<accession>A0ABD0LAZ3</accession>
<feature type="compositionally biased region" description="Basic and acidic residues" evidence="3">
    <location>
        <begin position="587"/>
        <end position="602"/>
    </location>
</feature>
<evidence type="ECO:0000256" key="2">
    <source>
        <dbReference type="PROSITE-ProRule" id="PRU00332"/>
    </source>
</evidence>
<dbReference type="EMBL" id="JACVVK020000066">
    <property type="protein sequence ID" value="KAK7496535.1"/>
    <property type="molecule type" value="Genomic_DNA"/>
</dbReference>
<evidence type="ECO:0000313" key="6">
    <source>
        <dbReference type="Proteomes" id="UP001519460"/>
    </source>
</evidence>
<dbReference type="GO" id="GO:0005737">
    <property type="term" value="C:cytoplasm"/>
    <property type="evidence" value="ECO:0007669"/>
    <property type="project" value="UniProtKB-ARBA"/>
</dbReference>
<dbReference type="Pfam" id="PF05383">
    <property type="entry name" value="La"/>
    <property type="match status" value="1"/>
</dbReference>
<dbReference type="InterPro" id="IPR036388">
    <property type="entry name" value="WH-like_DNA-bd_sf"/>
</dbReference>
<dbReference type="SMART" id="SM00715">
    <property type="entry name" value="LA"/>
    <property type="match status" value="1"/>
</dbReference>
<evidence type="ECO:0000256" key="3">
    <source>
        <dbReference type="SAM" id="MobiDB-lite"/>
    </source>
</evidence>
<feature type="region of interest" description="Disordered" evidence="3">
    <location>
        <begin position="777"/>
        <end position="844"/>
    </location>
</feature>
<dbReference type="PANTHER" id="PTHR22792:SF132">
    <property type="entry name" value="LA-RELATED PROTEIN 1"/>
    <property type="match status" value="1"/>
</dbReference>
<feature type="compositionally biased region" description="Low complexity" evidence="3">
    <location>
        <begin position="571"/>
        <end position="586"/>
    </location>
</feature>
<dbReference type="PROSITE" id="PS50961">
    <property type="entry name" value="HTH_LA"/>
    <property type="match status" value="1"/>
</dbReference>
<dbReference type="AlphaFoldDB" id="A0ABD0LAZ3"/>
<dbReference type="InterPro" id="IPR006630">
    <property type="entry name" value="La_HTH"/>
</dbReference>
<organism evidence="5 6">
    <name type="scientific">Batillaria attramentaria</name>
    <dbReference type="NCBI Taxonomy" id="370345"/>
    <lineage>
        <taxon>Eukaryota</taxon>
        <taxon>Metazoa</taxon>
        <taxon>Spiralia</taxon>
        <taxon>Lophotrochozoa</taxon>
        <taxon>Mollusca</taxon>
        <taxon>Gastropoda</taxon>
        <taxon>Caenogastropoda</taxon>
        <taxon>Sorbeoconcha</taxon>
        <taxon>Cerithioidea</taxon>
        <taxon>Batillariidae</taxon>
        <taxon>Batillaria</taxon>
    </lineage>
</organism>
<proteinExistence type="predicted"/>
<protein>
    <recommendedName>
        <fullName evidence="4">HTH La-type RNA-binding domain-containing protein</fullName>
    </recommendedName>
</protein>
<evidence type="ECO:0000259" key="4">
    <source>
        <dbReference type="PROSITE" id="PS50961"/>
    </source>
</evidence>
<dbReference type="InterPro" id="IPR045180">
    <property type="entry name" value="La_dom_prot"/>
</dbReference>
<feature type="region of interest" description="Disordered" evidence="3">
    <location>
        <begin position="276"/>
        <end position="322"/>
    </location>
</feature>
<gene>
    <name evidence="5" type="ORF">BaRGS_00012187</name>
</gene>
<dbReference type="InterPro" id="IPR036390">
    <property type="entry name" value="WH_DNA-bd_sf"/>
</dbReference>
<feature type="compositionally biased region" description="Polar residues" evidence="3">
    <location>
        <begin position="276"/>
        <end position="293"/>
    </location>
</feature>
<feature type="compositionally biased region" description="Basic and acidic residues" evidence="3">
    <location>
        <begin position="63"/>
        <end position="91"/>
    </location>
</feature>